<gene>
    <name evidence="2" type="ORF">F5I99_02005</name>
</gene>
<dbReference type="Proteomes" id="UP000325606">
    <property type="component" value="Chromosome"/>
</dbReference>
<keyword evidence="3" id="KW-1185">Reference proteome</keyword>
<dbReference type="AlphaFoldDB" id="A0A5J6L9R9"/>
<reference evidence="2 3" key="1">
    <citation type="submission" date="2019-09" db="EMBL/GenBank/DDBJ databases">
        <title>Nitrincola iocasae sp. nov., a bacterium isolated from the sediment collected at a cold seep field in South China Sea.</title>
        <authorList>
            <person name="Zhang H."/>
            <person name="Wang H."/>
            <person name="Li C."/>
        </authorList>
    </citation>
    <scope>NUCLEOTIDE SEQUENCE [LARGE SCALE GENOMIC DNA]</scope>
    <source>
        <strain evidence="2 3">KXZD1103</strain>
    </source>
</reference>
<dbReference type="PROSITE" id="PS51186">
    <property type="entry name" value="GNAT"/>
    <property type="match status" value="1"/>
</dbReference>
<dbReference type="GO" id="GO:0016747">
    <property type="term" value="F:acyltransferase activity, transferring groups other than amino-acyl groups"/>
    <property type="evidence" value="ECO:0007669"/>
    <property type="project" value="InterPro"/>
</dbReference>
<evidence type="ECO:0000313" key="3">
    <source>
        <dbReference type="Proteomes" id="UP000325606"/>
    </source>
</evidence>
<feature type="domain" description="N-acetyltransferase" evidence="1">
    <location>
        <begin position="11"/>
        <end position="179"/>
    </location>
</feature>
<dbReference type="Gene3D" id="3.40.630.30">
    <property type="match status" value="1"/>
</dbReference>
<dbReference type="EMBL" id="CP044222">
    <property type="protein sequence ID" value="QEW05364.1"/>
    <property type="molecule type" value="Genomic_DNA"/>
</dbReference>
<dbReference type="PANTHER" id="PTHR43792:SF1">
    <property type="entry name" value="N-ACETYLTRANSFERASE DOMAIN-CONTAINING PROTEIN"/>
    <property type="match status" value="1"/>
</dbReference>
<dbReference type="KEGG" id="nik:F5I99_02005"/>
<name>A0A5J6L9R9_9GAMM</name>
<dbReference type="InterPro" id="IPR016181">
    <property type="entry name" value="Acyl_CoA_acyltransferase"/>
</dbReference>
<dbReference type="InterPro" id="IPR051531">
    <property type="entry name" value="N-acetyltransferase"/>
</dbReference>
<evidence type="ECO:0000259" key="1">
    <source>
        <dbReference type="PROSITE" id="PS51186"/>
    </source>
</evidence>
<proteinExistence type="predicted"/>
<sequence length="189" mass="21869">MKVWELETDRLQLRQWIDADFPVFAELNSDPAVMQYFPKLLEPVDSDAIAEKCRQLIAERGWGFWAVSLKDTGCFIGFVGLHQPKANLPFSPCVEIGWRLHKHYWRRGFATEAATEALRFAFEVLSLDEVVSFTARSNQPSRAVMERLGMYNTHNDFKHPDIESDHPLSEHVLYKITRSEWIKGSASKR</sequence>
<accession>A0A5J6L9R9</accession>
<dbReference type="RefSeq" id="WP_151053409.1">
    <property type="nucleotide sequence ID" value="NZ_CP044222.1"/>
</dbReference>
<evidence type="ECO:0000313" key="2">
    <source>
        <dbReference type="EMBL" id="QEW05364.1"/>
    </source>
</evidence>
<dbReference type="PANTHER" id="PTHR43792">
    <property type="entry name" value="GNAT FAMILY, PUTATIVE (AFU_ORTHOLOGUE AFUA_3G00765)-RELATED-RELATED"/>
    <property type="match status" value="1"/>
</dbReference>
<organism evidence="2 3">
    <name type="scientific">Nitrincola iocasae</name>
    <dbReference type="NCBI Taxonomy" id="2614693"/>
    <lineage>
        <taxon>Bacteria</taxon>
        <taxon>Pseudomonadati</taxon>
        <taxon>Pseudomonadota</taxon>
        <taxon>Gammaproteobacteria</taxon>
        <taxon>Oceanospirillales</taxon>
        <taxon>Oceanospirillaceae</taxon>
        <taxon>Nitrincola</taxon>
    </lineage>
</organism>
<dbReference type="SUPFAM" id="SSF55729">
    <property type="entry name" value="Acyl-CoA N-acyltransferases (Nat)"/>
    <property type="match status" value="1"/>
</dbReference>
<keyword evidence="2" id="KW-0808">Transferase</keyword>
<protein>
    <submittedName>
        <fullName evidence="2">GNAT family N-acetyltransferase</fullName>
    </submittedName>
</protein>
<dbReference type="Pfam" id="PF13302">
    <property type="entry name" value="Acetyltransf_3"/>
    <property type="match status" value="1"/>
</dbReference>
<dbReference type="InterPro" id="IPR000182">
    <property type="entry name" value="GNAT_dom"/>
</dbReference>